<dbReference type="Gene3D" id="3.40.1620.10">
    <property type="entry name" value="YefM-like domain"/>
    <property type="match status" value="1"/>
</dbReference>
<keyword evidence="6" id="KW-1185">Reference proteome</keyword>
<dbReference type="Pfam" id="PF02604">
    <property type="entry name" value="PhdYeFM_antitox"/>
    <property type="match status" value="1"/>
</dbReference>
<evidence type="ECO:0000313" key="6">
    <source>
        <dbReference type="Proteomes" id="UP000293902"/>
    </source>
</evidence>
<name>A0A328FBE4_9BACT</name>
<reference evidence="3 6" key="2">
    <citation type="submission" date="2019-02" db="EMBL/GenBank/DDBJ databases">
        <title>Complete genome sequence of Desulfobacter hydrogenophilus AcRS1.</title>
        <authorList>
            <person name="Marietou A."/>
            <person name="Lund M.B."/>
            <person name="Marshall I.P.G."/>
            <person name="Schreiber L."/>
            <person name="Jorgensen B."/>
        </authorList>
    </citation>
    <scope>NUCLEOTIDE SEQUENCE [LARGE SCALE GENOMIC DNA]</scope>
    <source>
        <strain evidence="3 6">AcRS1</strain>
    </source>
</reference>
<reference evidence="4 5" key="1">
    <citation type="submission" date="2018-06" db="EMBL/GenBank/DDBJ databases">
        <title>Complete Genome Sequence of Desulfobacter hydrogenophilus (DSM3380).</title>
        <authorList>
            <person name="Marietou A."/>
            <person name="Schreiber L."/>
            <person name="Marshall I."/>
            <person name="Jorgensen B."/>
        </authorList>
    </citation>
    <scope>NUCLEOTIDE SEQUENCE [LARGE SCALE GENOMIC DNA]</scope>
    <source>
        <strain evidence="4 5">DSM 3380</strain>
    </source>
</reference>
<dbReference type="EMBL" id="CP036313">
    <property type="protein sequence ID" value="QBH15591.1"/>
    <property type="molecule type" value="Genomic_DNA"/>
</dbReference>
<evidence type="ECO:0000313" key="3">
    <source>
        <dbReference type="EMBL" id="QBH15591.1"/>
    </source>
</evidence>
<dbReference type="InterPro" id="IPR006442">
    <property type="entry name" value="Antitoxin_Phd/YefM"/>
</dbReference>
<sequence length="92" mass="10233">MTIQTTYTQARASLASLMDEVTKNREIVIIQRRGCEDVAMISTDELTAVLETAHLLRSPKNAKRLLTALNRVKKGSGVSQTIDDLRNEVGFE</sequence>
<dbReference type="PANTHER" id="PTHR33713">
    <property type="entry name" value="ANTITOXIN YAFN-RELATED"/>
    <property type="match status" value="1"/>
</dbReference>
<dbReference type="EMBL" id="QLNI01000021">
    <property type="protein sequence ID" value="RAM01878.1"/>
    <property type="molecule type" value="Genomic_DNA"/>
</dbReference>
<dbReference type="OrthoDB" id="9802003at2"/>
<evidence type="ECO:0000256" key="1">
    <source>
        <dbReference type="ARBA" id="ARBA00009981"/>
    </source>
</evidence>
<dbReference type="SUPFAM" id="SSF143120">
    <property type="entry name" value="YefM-like"/>
    <property type="match status" value="1"/>
</dbReference>
<comment type="function">
    <text evidence="2">Antitoxin component of a type II toxin-antitoxin (TA) system.</text>
</comment>
<evidence type="ECO:0000256" key="2">
    <source>
        <dbReference type="RuleBase" id="RU362080"/>
    </source>
</evidence>
<dbReference type="InterPro" id="IPR051405">
    <property type="entry name" value="phD/YefM_antitoxin"/>
</dbReference>
<accession>A0A328FBE4</accession>
<evidence type="ECO:0000313" key="4">
    <source>
        <dbReference type="EMBL" id="RAM01878.1"/>
    </source>
</evidence>
<gene>
    <name evidence="4" type="ORF">DO021_11445</name>
    <name evidence="3" type="ORF">EYB58_12620</name>
</gene>
<dbReference type="Proteomes" id="UP000248798">
    <property type="component" value="Unassembled WGS sequence"/>
</dbReference>
<protein>
    <recommendedName>
        <fullName evidence="2">Antitoxin</fullName>
    </recommendedName>
</protein>
<dbReference type="InterPro" id="IPR036165">
    <property type="entry name" value="YefM-like_sf"/>
</dbReference>
<comment type="similarity">
    <text evidence="1 2">Belongs to the phD/YefM antitoxin family.</text>
</comment>
<organism evidence="4 5">
    <name type="scientific">Desulfobacter hydrogenophilus</name>
    <dbReference type="NCBI Taxonomy" id="2291"/>
    <lineage>
        <taxon>Bacteria</taxon>
        <taxon>Pseudomonadati</taxon>
        <taxon>Thermodesulfobacteriota</taxon>
        <taxon>Desulfobacteria</taxon>
        <taxon>Desulfobacterales</taxon>
        <taxon>Desulfobacteraceae</taxon>
        <taxon>Desulfobacter</taxon>
    </lineage>
</organism>
<dbReference type="Proteomes" id="UP000293902">
    <property type="component" value="Chromosome"/>
</dbReference>
<proteinExistence type="inferred from homology"/>
<dbReference type="AlphaFoldDB" id="A0A328FBE4"/>
<dbReference type="Gene3D" id="1.10.1220.170">
    <property type="match status" value="1"/>
</dbReference>
<dbReference type="PANTHER" id="PTHR33713:SF6">
    <property type="entry name" value="ANTITOXIN YEFM"/>
    <property type="match status" value="1"/>
</dbReference>
<evidence type="ECO:0000313" key="5">
    <source>
        <dbReference type="Proteomes" id="UP000248798"/>
    </source>
</evidence>